<evidence type="ECO:0000313" key="5">
    <source>
        <dbReference type="Proteomes" id="UP000067444"/>
    </source>
</evidence>
<dbReference type="Pfam" id="PF03480">
    <property type="entry name" value="DctP"/>
    <property type="match status" value="1"/>
</dbReference>
<evidence type="ECO:0000256" key="2">
    <source>
        <dbReference type="ARBA" id="ARBA00022729"/>
    </source>
</evidence>
<keyword evidence="5" id="KW-1185">Reference proteome</keyword>
<dbReference type="CDD" id="cd13666">
    <property type="entry name" value="PBP2_TRAP_DctP_like_1"/>
    <property type="match status" value="1"/>
</dbReference>
<name>A0A0K0Y8A7_9RHOB</name>
<dbReference type="InterPro" id="IPR018389">
    <property type="entry name" value="DctP_fam"/>
</dbReference>
<keyword evidence="3" id="KW-0574">Periplasm</keyword>
<dbReference type="NCBIfam" id="NF037995">
    <property type="entry name" value="TRAP_S1"/>
    <property type="match status" value="1"/>
</dbReference>
<dbReference type="GO" id="GO:0042597">
    <property type="term" value="C:periplasmic space"/>
    <property type="evidence" value="ECO:0007669"/>
    <property type="project" value="UniProtKB-SubCell"/>
</dbReference>
<keyword evidence="2" id="KW-0732">Signal</keyword>
<dbReference type="PANTHER" id="PTHR33376">
    <property type="match status" value="1"/>
</dbReference>
<evidence type="ECO:0000256" key="3">
    <source>
        <dbReference type="ARBA" id="ARBA00022764"/>
    </source>
</evidence>
<evidence type="ECO:0000313" key="4">
    <source>
        <dbReference type="EMBL" id="AKS47145.1"/>
    </source>
</evidence>
<organism evidence="4 5">
    <name type="scientific">Octadecabacter temperatus</name>
    <dbReference type="NCBI Taxonomy" id="1458307"/>
    <lineage>
        <taxon>Bacteria</taxon>
        <taxon>Pseudomonadati</taxon>
        <taxon>Pseudomonadota</taxon>
        <taxon>Alphaproteobacteria</taxon>
        <taxon>Rhodobacterales</taxon>
        <taxon>Roseobacteraceae</taxon>
        <taxon>Octadecabacter</taxon>
    </lineage>
</organism>
<proteinExistence type="predicted"/>
<dbReference type="Proteomes" id="UP000067444">
    <property type="component" value="Chromosome"/>
</dbReference>
<dbReference type="KEGG" id="otm:OSB_26180"/>
<reference evidence="4 5" key="1">
    <citation type="journal article" date="2015" name="Genome Announc.">
        <title>Closed Genome Sequence of Octadecabacter temperatus SB1, the First Mesophilic Species of the Genus Octadecabacter.</title>
        <authorList>
            <person name="Voget S."/>
            <person name="Billerbeck S."/>
            <person name="Simon M."/>
            <person name="Daniel R."/>
        </authorList>
    </citation>
    <scope>NUCLEOTIDE SEQUENCE [LARGE SCALE GENOMIC DNA]</scope>
    <source>
        <strain evidence="4 5">SB1</strain>
    </source>
</reference>
<protein>
    <submittedName>
        <fullName evidence="4">Bacterial extracellular solute-binding protein, family 7</fullName>
    </submittedName>
</protein>
<dbReference type="RefSeq" id="WP_049835373.1">
    <property type="nucleotide sequence ID" value="NZ_CP012160.1"/>
</dbReference>
<accession>A0A0K0Y8A7</accession>
<dbReference type="GO" id="GO:0055085">
    <property type="term" value="P:transmembrane transport"/>
    <property type="evidence" value="ECO:0007669"/>
    <property type="project" value="InterPro"/>
</dbReference>
<comment type="subcellular location">
    <subcellularLocation>
        <location evidence="1">Periplasm</location>
    </subcellularLocation>
</comment>
<dbReference type="AlphaFoldDB" id="A0A0K0Y8A7"/>
<dbReference type="Gene3D" id="3.40.190.170">
    <property type="entry name" value="Bacterial extracellular solute-binding protein, family 7"/>
    <property type="match status" value="1"/>
</dbReference>
<evidence type="ECO:0000256" key="1">
    <source>
        <dbReference type="ARBA" id="ARBA00004418"/>
    </source>
</evidence>
<dbReference type="EMBL" id="CP012160">
    <property type="protein sequence ID" value="AKS47145.1"/>
    <property type="molecule type" value="Genomic_DNA"/>
</dbReference>
<dbReference type="OrthoDB" id="6114763at2"/>
<dbReference type="STRING" id="1458307.OSB_26180"/>
<sequence>MFKSTLTAAITTMAILPTASFAEDYNLTVVTGHPSVFRWVRMIDEAFIPVATEALEAQGHSVAFQTQYGGAIAGVGEELETVESGLAEIGVCLSVFDPAKLAEPNVTYYTPFVSTDSRVIANVMADLHENEPAMTAGYTENGVTYIGAPVILDDYFIMSNFPINTPQDLDGRRISGAGPNLNWLAGTGAVGVAGNLTTFYNEIQNGVYEGAFLFASAAIPSRLYEVAPHVTRARFGAQFAGGLCVNSDWIEDQPAEVVEALSAGADAAGAWYLDDLEAAVEAAYAQFDELGVTVVEISPADNQAWADGMDDAAQTWAAELDERGRSGTAVLNAYMDAMRAAGAEPLRTWDAQ</sequence>
<dbReference type="PANTHER" id="PTHR33376:SF15">
    <property type="entry name" value="BLL6794 PROTEIN"/>
    <property type="match status" value="1"/>
</dbReference>
<gene>
    <name evidence="4" type="ORF">OSB_26180</name>
</gene>
<dbReference type="InterPro" id="IPR038404">
    <property type="entry name" value="TRAP_DctP_sf"/>
</dbReference>